<dbReference type="Proteomes" id="UP000830454">
    <property type="component" value="Chromosome"/>
</dbReference>
<evidence type="ECO:0000259" key="1">
    <source>
        <dbReference type="PROSITE" id="PS51352"/>
    </source>
</evidence>
<reference evidence="2" key="2">
    <citation type="submission" date="2022-04" db="EMBL/GenBank/DDBJ databases">
        <title>Complete Genome Sequence of Flavobacterium sediminilitoris YSM-43, Isolated from a Tidal Sediment.</title>
        <authorList>
            <person name="Lee P.A."/>
        </authorList>
    </citation>
    <scope>NUCLEOTIDE SEQUENCE</scope>
    <source>
        <strain evidence="2">YSM-43</strain>
    </source>
</reference>
<dbReference type="PANTHER" id="PTHR45663">
    <property type="entry name" value="GEO12009P1"/>
    <property type="match status" value="1"/>
</dbReference>
<dbReference type="PANTHER" id="PTHR45663:SF11">
    <property type="entry name" value="GEO12009P1"/>
    <property type="match status" value="1"/>
</dbReference>
<dbReference type="RefSeq" id="WP_246916994.1">
    <property type="nucleotide sequence ID" value="NZ_CP090145.1"/>
</dbReference>
<dbReference type="Gene3D" id="3.40.30.10">
    <property type="entry name" value="Glutaredoxin"/>
    <property type="match status" value="1"/>
</dbReference>
<dbReference type="Pfam" id="PF00085">
    <property type="entry name" value="Thioredoxin"/>
    <property type="match status" value="1"/>
</dbReference>
<gene>
    <name evidence="2" type="ORF">LXD69_01745</name>
</gene>
<evidence type="ECO:0000313" key="2">
    <source>
        <dbReference type="EMBL" id="UOX34250.1"/>
    </source>
</evidence>
<dbReference type="PROSITE" id="PS51352">
    <property type="entry name" value="THIOREDOXIN_2"/>
    <property type="match status" value="1"/>
</dbReference>
<dbReference type="SUPFAM" id="SSF52833">
    <property type="entry name" value="Thioredoxin-like"/>
    <property type="match status" value="1"/>
</dbReference>
<keyword evidence="3" id="KW-1185">Reference proteome</keyword>
<dbReference type="InterPro" id="IPR013766">
    <property type="entry name" value="Thioredoxin_domain"/>
</dbReference>
<dbReference type="EMBL" id="CP090145">
    <property type="protein sequence ID" value="UOX34250.1"/>
    <property type="molecule type" value="Genomic_DNA"/>
</dbReference>
<reference evidence="2" key="1">
    <citation type="submission" date="2021-12" db="EMBL/GenBank/DDBJ databases">
        <authorList>
            <person name="Cha I.-T."/>
            <person name="Lee K.-E."/>
            <person name="Park S.-J."/>
        </authorList>
    </citation>
    <scope>NUCLEOTIDE SEQUENCE</scope>
    <source>
        <strain evidence="2">YSM-43</strain>
    </source>
</reference>
<name>A0ABY4HNU1_9FLAO</name>
<sequence length="108" mass="12709">MIEITSDNDLFTILKDNELVIVLFYANWCSPCRKMKKILKSIHDEFKMIRIITIDIERDSNLFLDNDINVIPMVHYYKKGHVFSKESGLKSSEYLKMNIEALIKIPLN</sequence>
<dbReference type="CDD" id="cd02947">
    <property type="entry name" value="TRX_family"/>
    <property type="match status" value="1"/>
</dbReference>
<organism evidence="2 3">
    <name type="scientific">Flavobacterium sediminilitoris</name>
    <dbReference type="NCBI Taxonomy" id="2024526"/>
    <lineage>
        <taxon>Bacteria</taxon>
        <taxon>Pseudomonadati</taxon>
        <taxon>Bacteroidota</taxon>
        <taxon>Flavobacteriia</taxon>
        <taxon>Flavobacteriales</taxon>
        <taxon>Flavobacteriaceae</taxon>
        <taxon>Flavobacterium</taxon>
    </lineage>
</organism>
<protein>
    <submittedName>
        <fullName evidence="2">Thioredoxin family protein</fullName>
    </submittedName>
</protein>
<dbReference type="InterPro" id="IPR036249">
    <property type="entry name" value="Thioredoxin-like_sf"/>
</dbReference>
<feature type="domain" description="Thioredoxin" evidence="1">
    <location>
        <begin position="1"/>
        <end position="104"/>
    </location>
</feature>
<accession>A0ABY4HNU1</accession>
<proteinExistence type="predicted"/>
<evidence type="ECO:0000313" key="3">
    <source>
        <dbReference type="Proteomes" id="UP000830454"/>
    </source>
</evidence>